<organism evidence="6">
    <name type="scientific">Medioppia subpectinata</name>
    <dbReference type="NCBI Taxonomy" id="1979941"/>
    <lineage>
        <taxon>Eukaryota</taxon>
        <taxon>Metazoa</taxon>
        <taxon>Ecdysozoa</taxon>
        <taxon>Arthropoda</taxon>
        <taxon>Chelicerata</taxon>
        <taxon>Arachnida</taxon>
        <taxon>Acari</taxon>
        <taxon>Acariformes</taxon>
        <taxon>Sarcoptiformes</taxon>
        <taxon>Oribatida</taxon>
        <taxon>Brachypylina</taxon>
        <taxon>Oppioidea</taxon>
        <taxon>Oppiidae</taxon>
        <taxon>Medioppia</taxon>
    </lineage>
</organism>
<dbReference type="InterPro" id="IPR025705">
    <property type="entry name" value="Beta_hexosaminidase_sua/sub"/>
</dbReference>
<comment type="similarity">
    <text evidence="2">Belongs to the glycosyl hydrolase 20 family.</text>
</comment>
<dbReference type="GO" id="GO:0005764">
    <property type="term" value="C:lysosome"/>
    <property type="evidence" value="ECO:0007669"/>
    <property type="project" value="TreeGrafter"/>
</dbReference>
<dbReference type="GO" id="GO:0004563">
    <property type="term" value="F:beta-N-acetylhexosaminidase activity"/>
    <property type="evidence" value="ECO:0007669"/>
    <property type="project" value="UniProtKB-EC"/>
</dbReference>
<comment type="catalytic activity">
    <reaction evidence="1">
        <text>Hydrolysis of terminal non-reducing N-acetyl-D-hexosamine residues in N-acetyl-beta-D-hexosaminides.</text>
        <dbReference type="EC" id="3.2.1.52"/>
    </reaction>
</comment>
<dbReference type="EMBL" id="OC896245">
    <property type="protein sequence ID" value="CAD7647974.1"/>
    <property type="molecule type" value="Genomic_DNA"/>
</dbReference>
<feature type="domain" description="Glycoside hydrolase family 20 catalytic" evidence="5">
    <location>
        <begin position="1"/>
        <end position="29"/>
    </location>
</feature>
<keyword evidence="4" id="KW-0378">Hydrolase</keyword>
<name>A0A7R9LU72_9ACAR</name>
<sequence length="91" mass="10262">MWGEWVDGTNVISRTWPRAIAVAERLWSAKLAGPGMPRAIAVAERLWSAKNLTDIHRANPRFDRQHCLMQQRGINVEPANGPGYCQCDYAI</sequence>
<evidence type="ECO:0000256" key="3">
    <source>
        <dbReference type="ARBA" id="ARBA00012663"/>
    </source>
</evidence>
<dbReference type="GO" id="GO:0030203">
    <property type="term" value="P:glycosaminoglycan metabolic process"/>
    <property type="evidence" value="ECO:0007669"/>
    <property type="project" value="TreeGrafter"/>
</dbReference>
<dbReference type="GO" id="GO:0006689">
    <property type="term" value="P:ganglioside catabolic process"/>
    <property type="evidence" value="ECO:0007669"/>
    <property type="project" value="TreeGrafter"/>
</dbReference>
<gene>
    <name evidence="6" type="ORF">OSB1V03_LOCUS21703</name>
</gene>
<reference evidence="6" key="1">
    <citation type="submission" date="2020-11" db="EMBL/GenBank/DDBJ databases">
        <authorList>
            <person name="Tran Van P."/>
        </authorList>
    </citation>
    <scope>NUCLEOTIDE SEQUENCE</scope>
</reference>
<dbReference type="GO" id="GO:0005975">
    <property type="term" value="P:carbohydrate metabolic process"/>
    <property type="evidence" value="ECO:0007669"/>
    <property type="project" value="InterPro"/>
</dbReference>
<dbReference type="EMBL" id="CAJPIZ010041670">
    <property type="protein sequence ID" value="CAG2121757.1"/>
    <property type="molecule type" value="Genomic_DNA"/>
</dbReference>
<dbReference type="PANTHER" id="PTHR22600:SF21">
    <property type="entry name" value="BETA-HEXOSAMINIDASE A"/>
    <property type="match status" value="1"/>
</dbReference>
<dbReference type="AlphaFoldDB" id="A0A7R9LU72"/>
<dbReference type="PANTHER" id="PTHR22600">
    <property type="entry name" value="BETA-HEXOSAMINIDASE"/>
    <property type="match status" value="1"/>
</dbReference>
<evidence type="ECO:0000259" key="5">
    <source>
        <dbReference type="Pfam" id="PF00728"/>
    </source>
</evidence>
<dbReference type="InterPro" id="IPR017853">
    <property type="entry name" value="GH"/>
</dbReference>
<dbReference type="InterPro" id="IPR015883">
    <property type="entry name" value="Glyco_hydro_20_cat"/>
</dbReference>
<dbReference type="SUPFAM" id="SSF51445">
    <property type="entry name" value="(Trans)glycosidases"/>
    <property type="match status" value="2"/>
</dbReference>
<dbReference type="EC" id="3.2.1.52" evidence="3"/>
<evidence type="ECO:0000313" key="7">
    <source>
        <dbReference type="Proteomes" id="UP000759131"/>
    </source>
</evidence>
<proteinExistence type="inferred from homology"/>
<dbReference type="GO" id="GO:0016020">
    <property type="term" value="C:membrane"/>
    <property type="evidence" value="ECO:0007669"/>
    <property type="project" value="TreeGrafter"/>
</dbReference>
<evidence type="ECO:0000256" key="2">
    <source>
        <dbReference type="ARBA" id="ARBA00006285"/>
    </source>
</evidence>
<keyword evidence="7" id="KW-1185">Reference proteome</keyword>
<dbReference type="Gene3D" id="3.20.20.80">
    <property type="entry name" value="Glycosidases"/>
    <property type="match status" value="2"/>
</dbReference>
<evidence type="ECO:0000313" key="6">
    <source>
        <dbReference type="EMBL" id="CAD7647974.1"/>
    </source>
</evidence>
<evidence type="ECO:0000256" key="4">
    <source>
        <dbReference type="ARBA" id="ARBA00022801"/>
    </source>
</evidence>
<protein>
    <recommendedName>
        <fullName evidence="3">beta-N-acetylhexosaminidase</fullName>
        <ecNumber evidence="3">3.2.1.52</ecNumber>
    </recommendedName>
</protein>
<accession>A0A7R9LU72</accession>
<evidence type="ECO:0000256" key="1">
    <source>
        <dbReference type="ARBA" id="ARBA00001231"/>
    </source>
</evidence>
<dbReference type="Proteomes" id="UP000759131">
    <property type="component" value="Unassembled WGS sequence"/>
</dbReference>
<dbReference type="Pfam" id="PF00728">
    <property type="entry name" value="Glyco_hydro_20"/>
    <property type="match status" value="1"/>
</dbReference>
<dbReference type="OrthoDB" id="428480at2759"/>